<dbReference type="PANTHER" id="PTHR14550">
    <property type="entry name" value="TRANSMEMBRANE PROTEIN 109"/>
    <property type="match status" value="1"/>
</dbReference>
<evidence type="ECO:0000256" key="4">
    <source>
        <dbReference type="ARBA" id="ARBA00023136"/>
    </source>
</evidence>
<feature type="transmembrane region" description="Helical" evidence="5">
    <location>
        <begin position="212"/>
        <end position="237"/>
    </location>
</feature>
<feature type="transmembrane region" description="Helical" evidence="5">
    <location>
        <begin position="152"/>
        <end position="175"/>
    </location>
</feature>
<dbReference type="InterPro" id="IPR007237">
    <property type="entry name" value="CD20-like"/>
</dbReference>
<dbReference type="OrthoDB" id="8936163at2759"/>
<dbReference type="InterPro" id="IPR039492">
    <property type="entry name" value="TMEM109"/>
</dbReference>
<evidence type="ECO:0000256" key="2">
    <source>
        <dbReference type="ARBA" id="ARBA00022692"/>
    </source>
</evidence>
<dbReference type="Pfam" id="PF14965">
    <property type="entry name" value="BRI3BP"/>
    <property type="match status" value="1"/>
</dbReference>
<evidence type="ECO:0000256" key="1">
    <source>
        <dbReference type="ARBA" id="ARBA00004141"/>
    </source>
</evidence>
<gene>
    <name evidence="6" type="ORF">GSTENG00033027001</name>
</gene>
<proteinExistence type="predicted"/>
<evidence type="ECO:0000256" key="3">
    <source>
        <dbReference type="ARBA" id="ARBA00022989"/>
    </source>
</evidence>
<feature type="transmembrane region" description="Helical" evidence="5">
    <location>
        <begin position="187"/>
        <end position="206"/>
    </location>
</feature>
<dbReference type="GO" id="GO:0042771">
    <property type="term" value="P:intrinsic apoptotic signaling pathway in response to DNA damage by p53 class mediator"/>
    <property type="evidence" value="ECO:0007669"/>
    <property type="project" value="TreeGrafter"/>
</dbReference>
<protein>
    <submittedName>
        <fullName evidence="6">(spotted green pufferfish) hypothetical protein</fullName>
    </submittedName>
</protein>
<sequence length="325" mass="35768">MAVTVSQDLRVHMLEDANATKLANRQEVLKSAIQKGEPKCLGVTQLMLGLMVMSYSIPLHFTEVTEVVSLLVPWWSGLTFLTAGIAGIVLDKLCNMKILGVCLLTSVASAVLSVVAVVVYSVDLLRNQEEACVRVQYGCNDRYYATNLSRGVKTSLCVFTLAETGVSVVLCCLLFKQRHNFAQYNAFSLVLGSVAENVAAVGIPIQEVTSQGLIFVTQWVLVALIAYWILSLVFRVVTSTLRQVLWLLKVGAALACFSYILSDRSVATETMAIRVGVLVLVCLLLGVGTSRGTNVSDKTSQLEEQVRILESRLREMERWGRRRDE</sequence>
<name>Q4RKB8_TETNG</name>
<keyword evidence="3 5" id="KW-1133">Transmembrane helix</keyword>
<feature type="transmembrane region" description="Helical" evidence="5">
    <location>
        <begin position="244"/>
        <end position="261"/>
    </location>
</feature>
<dbReference type="GO" id="GO:0071480">
    <property type="term" value="P:cellular response to gamma radiation"/>
    <property type="evidence" value="ECO:0007669"/>
    <property type="project" value="InterPro"/>
</dbReference>
<dbReference type="GO" id="GO:0016020">
    <property type="term" value="C:membrane"/>
    <property type="evidence" value="ECO:0007669"/>
    <property type="project" value="UniProtKB-SubCell"/>
</dbReference>
<keyword evidence="4 5" id="KW-0472">Membrane</keyword>
<dbReference type="EMBL" id="CAAE01015030">
    <property type="protein sequence ID" value="CAG11164.1"/>
    <property type="molecule type" value="Genomic_DNA"/>
</dbReference>
<feature type="transmembrane region" description="Helical" evidence="5">
    <location>
        <begin position="40"/>
        <end position="61"/>
    </location>
</feature>
<dbReference type="AlphaFoldDB" id="Q4RKB8"/>
<feature type="transmembrane region" description="Helical" evidence="5">
    <location>
        <begin position="273"/>
        <end position="290"/>
    </location>
</feature>
<evidence type="ECO:0000313" key="6">
    <source>
        <dbReference type="EMBL" id="CAG11164.1"/>
    </source>
</evidence>
<reference evidence="6" key="1">
    <citation type="journal article" date="2004" name="Nature">
        <title>Genome duplication in the teleost fish Tetraodon nigroviridis reveals the early vertebrate proto-karyotype.</title>
        <authorList>
            <person name="Jaillon O."/>
            <person name="Aury J.-M."/>
            <person name="Brunet F."/>
            <person name="Petit J.-L."/>
            <person name="Stange-Thomann N."/>
            <person name="Mauceli E."/>
            <person name="Bouneau L."/>
            <person name="Fischer C."/>
            <person name="Ozouf-Costaz C."/>
            <person name="Bernot A."/>
            <person name="Nicaud S."/>
            <person name="Jaffe D."/>
            <person name="Fisher S."/>
            <person name="Lutfalla G."/>
            <person name="Dossat C."/>
            <person name="Segurens B."/>
            <person name="Dasilva C."/>
            <person name="Salanoubat M."/>
            <person name="Levy M."/>
            <person name="Boudet N."/>
            <person name="Castellano S."/>
            <person name="Anthouard V."/>
            <person name="Jubin C."/>
            <person name="Castelli V."/>
            <person name="Katinka M."/>
            <person name="Vacherie B."/>
            <person name="Biemont C."/>
            <person name="Skalli Z."/>
            <person name="Cattolico L."/>
            <person name="Poulain J."/>
            <person name="De Berardinis V."/>
            <person name="Cruaud C."/>
            <person name="Duprat S."/>
            <person name="Brottier P."/>
            <person name="Coutanceau J.-P."/>
            <person name="Gouzy J."/>
            <person name="Parra G."/>
            <person name="Lardier G."/>
            <person name="Chapple C."/>
            <person name="McKernan K.J."/>
            <person name="McEwan P."/>
            <person name="Bosak S."/>
            <person name="Kellis M."/>
            <person name="Volff J.-N."/>
            <person name="Guigo R."/>
            <person name="Zody M.C."/>
            <person name="Mesirov J."/>
            <person name="Lindblad-Toh K."/>
            <person name="Birren B."/>
            <person name="Nusbaum C."/>
            <person name="Kahn D."/>
            <person name="Robinson-Rechavi M."/>
            <person name="Laudet V."/>
            <person name="Schachter V."/>
            <person name="Quetier F."/>
            <person name="Saurin W."/>
            <person name="Scarpelli C."/>
            <person name="Wincker P."/>
            <person name="Lander E.S."/>
            <person name="Weissenbach J."/>
            <person name="Roest Crollius H."/>
        </authorList>
    </citation>
    <scope>NUCLEOTIDE SEQUENCE [LARGE SCALE GENOMIC DNA]</scope>
</reference>
<dbReference type="KEGG" id="tng:GSTEN00033027G001"/>
<feature type="transmembrane region" description="Helical" evidence="5">
    <location>
        <begin position="73"/>
        <end position="91"/>
    </location>
</feature>
<comment type="subcellular location">
    <subcellularLocation>
        <location evidence="1">Membrane</location>
        <topology evidence="1">Multi-pass membrane protein</topology>
    </subcellularLocation>
</comment>
<dbReference type="Pfam" id="PF04103">
    <property type="entry name" value="CD20"/>
    <property type="match status" value="1"/>
</dbReference>
<accession>Q4RKB8</accession>
<reference evidence="6" key="2">
    <citation type="submission" date="2004-02" db="EMBL/GenBank/DDBJ databases">
        <authorList>
            <consortium name="Genoscope"/>
            <consortium name="Whitehead Institute Centre for Genome Research"/>
        </authorList>
    </citation>
    <scope>NUCLEOTIDE SEQUENCE</scope>
</reference>
<feature type="transmembrane region" description="Helical" evidence="5">
    <location>
        <begin position="98"/>
        <end position="120"/>
    </location>
</feature>
<comment type="caution">
    <text evidence="6">The sequence shown here is derived from an EMBL/GenBank/DDBJ whole genome shotgun (WGS) entry which is preliminary data.</text>
</comment>
<dbReference type="PANTHER" id="PTHR14550:SF2">
    <property type="entry name" value="TRANSMEMBRANE PROTEIN 109"/>
    <property type="match status" value="1"/>
</dbReference>
<organism evidence="6">
    <name type="scientific">Tetraodon nigroviridis</name>
    <name type="common">Spotted green pufferfish</name>
    <name type="synonym">Chelonodon nigroviridis</name>
    <dbReference type="NCBI Taxonomy" id="99883"/>
    <lineage>
        <taxon>Eukaryota</taxon>
        <taxon>Metazoa</taxon>
        <taxon>Chordata</taxon>
        <taxon>Craniata</taxon>
        <taxon>Vertebrata</taxon>
        <taxon>Euteleostomi</taxon>
        <taxon>Actinopterygii</taxon>
        <taxon>Neopterygii</taxon>
        <taxon>Teleostei</taxon>
        <taxon>Neoteleostei</taxon>
        <taxon>Acanthomorphata</taxon>
        <taxon>Eupercaria</taxon>
        <taxon>Tetraodontiformes</taxon>
        <taxon>Tetradontoidea</taxon>
        <taxon>Tetraodontidae</taxon>
        <taxon>Tetraodon</taxon>
    </lineage>
</organism>
<evidence type="ECO:0000256" key="5">
    <source>
        <dbReference type="SAM" id="Phobius"/>
    </source>
</evidence>
<keyword evidence="2 5" id="KW-0812">Transmembrane</keyword>